<keyword evidence="1" id="KW-0732">Signal</keyword>
<name>B8CRC0_SHEPW</name>
<evidence type="ECO:0008006" key="4">
    <source>
        <dbReference type="Google" id="ProtNLM"/>
    </source>
</evidence>
<dbReference type="STRING" id="225849.swp_3222"/>
<protein>
    <recommendedName>
        <fullName evidence="4">Lipoprotein</fullName>
    </recommendedName>
</protein>
<dbReference type="EMBL" id="CP000472">
    <property type="protein sequence ID" value="ACJ29928.1"/>
    <property type="molecule type" value="Genomic_DNA"/>
</dbReference>
<feature type="signal peptide" evidence="1">
    <location>
        <begin position="1"/>
        <end position="18"/>
    </location>
</feature>
<evidence type="ECO:0000313" key="3">
    <source>
        <dbReference type="Proteomes" id="UP000000753"/>
    </source>
</evidence>
<reference evidence="2 3" key="1">
    <citation type="journal article" date="2008" name="PLoS ONE">
        <title>Environmental adaptation: genomic analysis of the piezotolerant and psychrotolerant deep-sea iron reducing bacterium Shewanella piezotolerans WP3.</title>
        <authorList>
            <person name="Wang F."/>
            <person name="Wang J."/>
            <person name="Jian H."/>
            <person name="Zhang B."/>
            <person name="Li S."/>
            <person name="Wang F."/>
            <person name="Zeng X."/>
            <person name="Gao L."/>
            <person name="Bartlett D.H."/>
            <person name="Yu J."/>
            <person name="Hu S."/>
            <person name="Xiao X."/>
        </authorList>
    </citation>
    <scope>NUCLEOTIDE SEQUENCE [LARGE SCALE GENOMIC DNA]</scope>
    <source>
        <strain evidence="3">WP3 / JCM 13877</strain>
    </source>
</reference>
<dbReference type="AlphaFoldDB" id="B8CRC0"/>
<evidence type="ECO:0000256" key="1">
    <source>
        <dbReference type="SAM" id="SignalP"/>
    </source>
</evidence>
<accession>B8CRC0</accession>
<dbReference type="RefSeq" id="WP_020913279.1">
    <property type="nucleotide sequence ID" value="NC_011566.1"/>
</dbReference>
<organism evidence="2 3">
    <name type="scientific">Shewanella piezotolerans (strain WP3 / JCM 13877)</name>
    <dbReference type="NCBI Taxonomy" id="225849"/>
    <lineage>
        <taxon>Bacteria</taxon>
        <taxon>Pseudomonadati</taxon>
        <taxon>Pseudomonadota</taxon>
        <taxon>Gammaproteobacteria</taxon>
        <taxon>Alteromonadales</taxon>
        <taxon>Shewanellaceae</taxon>
        <taxon>Shewanella</taxon>
    </lineage>
</organism>
<feature type="chain" id="PRO_5002869811" description="Lipoprotein" evidence="1">
    <location>
        <begin position="19"/>
        <end position="219"/>
    </location>
</feature>
<keyword evidence="3" id="KW-1185">Reference proteome</keyword>
<dbReference type="KEGG" id="swp:swp_3222"/>
<sequence length="219" mass="23845">MKKLLIAMVITSTMPACSDNNQTPAQTSGISGVVSEIKDENKAEEVTIVAEALRENIIVQHLMPMAQNERRVAKRMVLRLASNGWVNLVVSDYTEEDREASDKDAPLGTAYGLQVRNLNDVKNLARTIRGMNKNGRDGEIVVIPRDSVGAYVFNEYSNQSIEANCSADLKVIRVAAQGYMMVTTSCHDLSAIDDGIIFPSKHASVIATLLESMAAEVSS</sequence>
<proteinExistence type="predicted"/>
<dbReference type="HOGENOM" id="CLU_1260723_0_0_6"/>
<evidence type="ECO:0000313" key="2">
    <source>
        <dbReference type="EMBL" id="ACJ29928.1"/>
    </source>
</evidence>
<dbReference type="Proteomes" id="UP000000753">
    <property type="component" value="Chromosome"/>
</dbReference>
<gene>
    <name evidence="2" type="ordered locus">swp_3222</name>
</gene>